<keyword evidence="3" id="KW-0813">Transport</keyword>
<comment type="similarity">
    <text evidence="2">Belongs to the major facilitator superfamily.</text>
</comment>
<evidence type="ECO:0000256" key="6">
    <source>
        <dbReference type="ARBA" id="ARBA00023136"/>
    </source>
</evidence>
<dbReference type="FunFam" id="1.20.1250.20:FF:000284">
    <property type="entry name" value="Siderophore iron transporter mirB"/>
    <property type="match status" value="1"/>
</dbReference>
<dbReference type="EMBL" id="KB706249">
    <property type="protein sequence ID" value="EMR68387.1"/>
    <property type="molecule type" value="Genomic_DNA"/>
</dbReference>
<feature type="transmembrane region" description="Helical" evidence="8">
    <location>
        <begin position="434"/>
        <end position="458"/>
    </location>
</feature>
<feature type="transmembrane region" description="Helical" evidence="8">
    <location>
        <begin position="154"/>
        <end position="176"/>
    </location>
</feature>
<feature type="transmembrane region" description="Helical" evidence="8">
    <location>
        <begin position="548"/>
        <end position="566"/>
    </location>
</feature>
<evidence type="ECO:0000256" key="2">
    <source>
        <dbReference type="ARBA" id="ARBA00008335"/>
    </source>
</evidence>
<evidence type="ECO:0000256" key="7">
    <source>
        <dbReference type="SAM" id="MobiDB-lite"/>
    </source>
</evidence>
<evidence type="ECO:0000313" key="10">
    <source>
        <dbReference type="EMBL" id="EMR68387.1"/>
    </source>
</evidence>
<feature type="transmembrane region" description="Helical" evidence="8">
    <location>
        <begin position="343"/>
        <end position="364"/>
    </location>
</feature>
<dbReference type="InterPro" id="IPR020846">
    <property type="entry name" value="MFS_dom"/>
</dbReference>
<feature type="transmembrane region" description="Helical" evidence="8">
    <location>
        <begin position="58"/>
        <end position="76"/>
    </location>
</feature>
<feature type="transmembrane region" description="Helical" evidence="8">
    <location>
        <begin position="470"/>
        <end position="495"/>
    </location>
</feature>
<feature type="transmembrane region" description="Helical" evidence="8">
    <location>
        <begin position="88"/>
        <end position="114"/>
    </location>
</feature>
<feature type="transmembrane region" description="Helical" evidence="8">
    <location>
        <begin position="384"/>
        <end position="402"/>
    </location>
</feature>
<evidence type="ECO:0000259" key="9">
    <source>
        <dbReference type="PROSITE" id="PS50850"/>
    </source>
</evidence>
<dbReference type="InterPro" id="IPR036259">
    <property type="entry name" value="MFS_trans_sf"/>
</dbReference>
<dbReference type="AlphaFoldDB" id="M7SVS0"/>
<dbReference type="Pfam" id="PF06609">
    <property type="entry name" value="TRI12"/>
    <property type="match status" value="1"/>
</dbReference>
<gene>
    <name evidence="10" type="ORF">UCREL1_4608</name>
</gene>
<feature type="region of interest" description="Disordered" evidence="7">
    <location>
        <begin position="1"/>
        <end position="42"/>
    </location>
</feature>
<name>M7SVS0_EUTLA</name>
<reference evidence="11" key="1">
    <citation type="journal article" date="2013" name="Genome Announc.">
        <title>Draft genome sequence of the grapevine dieback fungus Eutypa lata UCR-EL1.</title>
        <authorList>
            <person name="Blanco-Ulate B."/>
            <person name="Rolshausen P.E."/>
            <person name="Cantu D."/>
        </authorList>
    </citation>
    <scope>NUCLEOTIDE SEQUENCE [LARGE SCALE GENOMIC DNA]</scope>
    <source>
        <strain evidence="11">UCR-EL1</strain>
    </source>
</reference>
<dbReference type="SUPFAM" id="SSF103473">
    <property type="entry name" value="MFS general substrate transporter"/>
    <property type="match status" value="1"/>
</dbReference>
<evidence type="ECO:0000256" key="8">
    <source>
        <dbReference type="SAM" id="Phobius"/>
    </source>
</evidence>
<dbReference type="Gene3D" id="1.20.1250.20">
    <property type="entry name" value="MFS general substrate transporter like domains"/>
    <property type="match status" value="2"/>
</dbReference>
<dbReference type="PANTHER" id="PTHR23501:SF107">
    <property type="entry name" value="TRANSPORTER, PUTATIVE (AFU_ORTHOLOGUE AFUA_7G04730)-RELATED"/>
    <property type="match status" value="1"/>
</dbReference>
<organism evidence="10 11">
    <name type="scientific">Eutypa lata (strain UCR-EL1)</name>
    <name type="common">Grapevine dieback disease fungus</name>
    <name type="synonym">Eutypa armeniacae</name>
    <dbReference type="NCBI Taxonomy" id="1287681"/>
    <lineage>
        <taxon>Eukaryota</taxon>
        <taxon>Fungi</taxon>
        <taxon>Dikarya</taxon>
        <taxon>Ascomycota</taxon>
        <taxon>Pezizomycotina</taxon>
        <taxon>Sordariomycetes</taxon>
        <taxon>Xylariomycetidae</taxon>
        <taxon>Xylariales</taxon>
        <taxon>Diatrypaceae</taxon>
        <taxon>Eutypa</taxon>
    </lineage>
</organism>
<dbReference type="GO" id="GO:0022857">
    <property type="term" value="F:transmembrane transporter activity"/>
    <property type="evidence" value="ECO:0007669"/>
    <property type="project" value="InterPro"/>
</dbReference>
<keyword evidence="11" id="KW-1185">Reference proteome</keyword>
<dbReference type="OMA" id="NIVSCTW"/>
<dbReference type="eggNOG" id="KOG0254">
    <property type="taxonomic scope" value="Eukaryota"/>
</dbReference>
<feature type="transmembrane region" description="Helical" evidence="8">
    <location>
        <begin position="223"/>
        <end position="244"/>
    </location>
</feature>
<protein>
    <submittedName>
        <fullName evidence="10">Putative siderophore iron transporter mirb protein</fullName>
    </submittedName>
</protein>
<feature type="transmembrane region" description="Helical" evidence="8">
    <location>
        <begin position="409"/>
        <end position="428"/>
    </location>
</feature>
<dbReference type="HOGENOM" id="CLU_012970_1_0_1"/>
<feature type="transmembrane region" description="Helical" evidence="8">
    <location>
        <begin position="188"/>
        <end position="211"/>
    </location>
</feature>
<evidence type="ECO:0000256" key="4">
    <source>
        <dbReference type="ARBA" id="ARBA00022692"/>
    </source>
</evidence>
<dbReference type="Proteomes" id="UP000012174">
    <property type="component" value="Unassembled WGS sequence"/>
</dbReference>
<keyword evidence="5 8" id="KW-1133">Transmembrane helix</keyword>
<dbReference type="PROSITE" id="PS50850">
    <property type="entry name" value="MFS"/>
    <property type="match status" value="1"/>
</dbReference>
<dbReference type="PANTHER" id="PTHR23501">
    <property type="entry name" value="MAJOR FACILITATOR SUPERFAMILY"/>
    <property type="match status" value="1"/>
</dbReference>
<evidence type="ECO:0000256" key="3">
    <source>
        <dbReference type="ARBA" id="ARBA00022448"/>
    </source>
</evidence>
<evidence type="ECO:0000256" key="5">
    <source>
        <dbReference type="ARBA" id="ARBA00022989"/>
    </source>
</evidence>
<sequence length="582" mass="63316">MGQSGELGRDGEATKVSYPTVEEKGQDGDVPVTSDESSVSNTGGLAGVEKIQATTKTWTKPWLIAAYTCIWLIYFVDSLSQQTSSSFLPYVTSAFGVHGLLGITGIVSGLVAGVSKLPLARIIDTVGRIQGLVIMIISVVISLILMATCKNVQTYAAAQTFFWTGMNGIGYVLDVFTADMSSLRNRMILFGFTSTPYICNTFAGPAVGQAFLEGSTWRWGYGAYSIIIPAMCTPVIAIFAIQLHRAKKLGNYEKPKSNRTALQSIWYWVTELDLAGILLIVAGFSLFLLPFSLSTYQPQGWGSPTIISMFVIGVLCLIAFPFFEKYIAPKSFIPFELFKNRTVLAACLLGANSWISSYCYKLYFSSYLQVVYNLSVSQAGYIGNIFNIVSCAIAVPIGFLFRYTGRYKWLGFVMVPIQILATCLLIKFRMPGTHIGLVAFCEVIGAIAGGSIVMLEQISIMASVPHRDVAVGLALLGMVTSCGGSIGQTISSAIWTNTLPKNLEKYLPDDLKANATTIYGDLTIQLGYEWGSPARDAIVQAYADTQKIMLIAASVALVGPIIWVSLMKNNRLDREQTKGMVF</sequence>
<dbReference type="GO" id="GO:0005886">
    <property type="term" value="C:plasma membrane"/>
    <property type="evidence" value="ECO:0007669"/>
    <property type="project" value="TreeGrafter"/>
</dbReference>
<dbReference type="InterPro" id="IPR010573">
    <property type="entry name" value="MFS_Str1/Tri12-like"/>
</dbReference>
<evidence type="ECO:0000313" key="11">
    <source>
        <dbReference type="Proteomes" id="UP000012174"/>
    </source>
</evidence>
<keyword evidence="4 8" id="KW-0812">Transmembrane</keyword>
<feature type="transmembrane region" description="Helical" evidence="8">
    <location>
        <begin position="301"/>
        <end position="323"/>
    </location>
</feature>
<dbReference type="KEGG" id="ela:UCREL1_4608"/>
<feature type="transmembrane region" description="Helical" evidence="8">
    <location>
        <begin position="265"/>
        <end position="289"/>
    </location>
</feature>
<proteinExistence type="inferred from homology"/>
<evidence type="ECO:0000256" key="1">
    <source>
        <dbReference type="ARBA" id="ARBA00004141"/>
    </source>
</evidence>
<feature type="transmembrane region" description="Helical" evidence="8">
    <location>
        <begin position="126"/>
        <end position="148"/>
    </location>
</feature>
<keyword evidence="6 8" id="KW-0472">Membrane</keyword>
<comment type="subcellular location">
    <subcellularLocation>
        <location evidence="1">Membrane</location>
        <topology evidence="1">Multi-pass membrane protein</topology>
    </subcellularLocation>
</comment>
<feature type="domain" description="Major facilitator superfamily (MFS) profile" evidence="9">
    <location>
        <begin position="66"/>
        <end position="571"/>
    </location>
</feature>
<dbReference type="OrthoDB" id="4078873at2759"/>
<accession>M7SVS0</accession>